<evidence type="ECO:0000313" key="2">
    <source>
        <dbReference type="Proteomes" id="UP000663860"/>
    </source>
</evidence>
<name>A0A815UUN4_9BILA</name>
<feature type="non-terminal residue" evidence="1">
    <location>
        <position position="1"/>
    </location>
</feature>
<accession>A0A815UUN4</accession>
<dbReference type="Proteomes" id="UP000663860">
    <property type="component" value="Unassembled WGS sequence"/>
</dbReference>
<comment type="caution">
    <text evidence="1">The sequence shown here is derived from an EMBL/GenBank/DDBJ whole genome shotgun (WGS) entry which is preliminary data.</text>
</comment>
<dbReference type="EMBL" id="CAJNOE010006074">
    <property type="protein sequence ID" value="CAF1522310.1"/>
    <property type="molecule type" value="Genomic_DNA"/>
</dbReference>
<evidence type="ECO:0000313" key="1">
    <source>
        <dbReference type="EMBL" id="CAF1522310.1"/>
    </source>
</evidence>
<proteinExistence type="predicted"/>
<protein>
    <submittedName>
        <fullName evidence="1">Uncharacterized protein</fullName>
    </submittedName>
</protein>
<reference evidence="1" key="1">
    <citation type="submission" date="2021-02" db="EMBL/GenBank/DDBJ databases">
        <authorList>
            <person name="Nowell W R."/>
        </authorList>
    </citation>
    <scope>NUCLEOTIDE SEQUENCE</scope>
</reference>
<dbReference type="AlphaFoldDB" id="A0A815UUN4"/>
<organism evidence="1 2">
    <name type="scientific">Adineta steineri</name>
    <dbReference type="NCBI Taxonomy" id="433720"/>
    <lineage>
        <taxon>Eukaryota</taxon>
        <taxon>Metazoa</taxon>
        <taxon>Spiralia</taxon>
        <taxon>Gnathifera</taxon>
        <taxon>Rotifera</taxon>
        <taxon>Eurotatoria</taxon>
        <taxon>Bdelloidea</taxon>
        <taxon>Adinetida</taxon>
        <taxon>Adinetidae</taxon>
        <taxon>Adineta</taxon>
    </lineage>
</organism>
<gene>
    <name evidence="1" type="ORF">IZO911_LOCUS45886</name>
</gene>
<sequence>QDLDKTNPGIIQTKVITGLKMSYQLQKLLLITKTNNHNQQLDPQSDIIRGKKSFKNM</sequence>